<dbReference type="PROSITE" id="PS00463">
    <property type="entry name" value="ZN2_CY6_FUNGAL_1"/>
    <property type="match status" value="1"/>
</dbReference>
<keyword evidence="3" id="KW-1185">Reference proteome</keyword>
<sequence>MSQWQNSTWYQQTLQQQSNVVGAVKGEQQYTYQLPAQPLTYGRPYVPSDYDSSAMGKMNRGSPLIANMSGPMQSVQSVGAVLSTILPAGNISVTAGIGSTVPNVGGTSAGGTGLQQSLHAHAPVETPAGLASIQSVPGPQVTMVPQPQAGGGNGLITPLYMQVPVQHRYHPHPGQLPGEYAAYQGANYQIHPEQWNQLALGLRKPGDAPLPVSLAQMKRKSSKSSASTPAPKDAAFNATALSGVNLHHKITKRSRMGCLTCRLRKKRCCESKPKCAECLRLGLNCVWPKPGTEHKNKPKEVKREENMIEHDIYGKIKVLRGIVEYRSS</sequence>
<dbReference type="EMBL" id="ML004430">
    <property type="protein sequence ID" value="RKP32688.1"/>
    <property type="molecule type" value="Genomic_DNA"/>
</dbReference>
<evidence type="ECO:0000313" key="2">
    <source>
        <dbReference type="EMBL" id="RKP32688.1"/>
    </source>
</evidence>
<protein>
    <recommendedName>
        <fullName evidence="1">Zn(2)-C6 fungal-type domain-containing protein</fullName>
    </recommendedName>
</protein>
<dbReference type="AlphaFoldDB" id="A0A4P9ZI83"/>
<feature type="domain" description="Zn(2)-C6 fungal-type" evidence="1">
    <location>
        <begin position="257"/>
        <end position="287"/>
    </location>
</feature>
<dbReference type="Gene3D" id="4.10.240.10">
    <property type="entry name" value="Zn(2)-C6 fungal-type DNA-binding domain"/>
    <property type="match status" value="1"/>
</dbReference>
<organism evidence="2 3">
    <name type="scientific">Metschnikowia bicuspidata</name>
    <dbReference type="NCBI Taxonomy" id="27322"/>
    <lineage>
        <taxon>Eukaryota</taxon>
        <taxon>Fungi</taxon>
        <taxon>Dikarya</taxon>
        <taxon>Ascomycota</taxon>
        <taxon>Saccharomycotina</taxon>
        <taxon>Pichiomycetes</taxon>
        <taxon>Metschnikowiaceae</taxon>
        <taxon>Metschnikowia</taxon>
    </lineage>
</organism>
<dbReference type="OrthoDB" id="5418899at2759"/>
<accession>A0A4P9ZI83</accession>
<dbReference type="SUPFAM" id="SSF57701">
    <property type="entry name" value="Zn2/Cys6 DNA-binding domain"/>
    <property type="match status" value="1"/>
</dbReference>
<dbReference type="CDD" id="cd00067">
    <property type="entry name" value="GAL4"/>
    <property type="match status" value="1"/>
</dbReference>
<name>A0A4P9ZI83_9ASCO</name>
<dbReference type="Proteomes" id="UP000268321">
    <property type="component" value="Unassembled WGS sequence"/>
</dbReference>
<evidence type="ECO:0000313" key="3">
    <source>
        <dbReference type="Proteomes" id="UP000268321"/>
    </source>
</evidence>
<dbReference type="SMART" id="SM00066">
    <property type="entry name" value="GAL4"/>
    <property type="match status" value="1"/>
</dbReference>
<reference evidence="3" key="1">
    <citation type="journal article" date="2018" name="Nat. Microbiol.">
        <title>Leveraging single-cell genomics to expand the fungal tree of life.</title>
        <authorList>
            <person name="Ahrendt S.R."/>
            <person name="Quandt C.A."/>
            <person name="Ciobanu D."/>
            <person name="Clum A."/>
            <person name="Salamov A."/>
            <person name="Andreopoulos B."/>
            <person name="Cheng J.F."/>
            <person name="Woyke T."/>
            <person name="Pelin A."/>
            <person name="Henrissat B."/>
            <person name="Reynolds N.K."/>
            <person name="Benny G.L."/>
            <person name="Smith M.E."/>
            <person name="James T.Y."/>
            <person name="Grigoriev I.V."/>
        </authorList>
    </citation>
    <scope>NUCLEOTIDE SEQUENCE [LARGE SCALE GENOMIC DNA]</scope>
    <source>
        <strain evidence="3">Baker2002</strain>
    </source>
</reference>
<evidence type="ECO:0000259" key="1">
    <source>
        <dbReference type="PROSITE" id="PS50048"/>
    </source>
</evidence>
<dbReference type="GO" id="GO:0000981">
    <property type="term" value="F:DNA-binding transcription factor activity, RNA polymerase II-specific"/>
    <property type="evidence" value="ECO:0007669"/>
    <property type="project" value="InterPro"/>
</dbReference>
<gene>
    <name evidence="2" type="ORF">METBISCDRAFT_21369</name>
</gene>
<dbReference type="GO" id="GO:0008270">
    <property type="term" value="F:zinc ion binding"/>
    <property type="evidence" value="ECO:0007669"/>
    <property type="project" value="InterPro"/>
</dbReference>
<dbReference type="Pfam" id="PF00172">
    <property type="entry name" value="Zn_clus"/>
    <property type="match status" value="1"/>
</dbReference>
<dbReference type="InterPro" id="IPR001138">
    <property type="entry name" value="Zn2Cys6_DnaBD"/>
</dbReference>
<dbReference type="InterPro" id="IPR036864">
    <property type="entry name" value="Zn2-C6_fun-type_DNA-bd_sf"/>
</dbReference>
<dbReference type="PROSITE" id="PS50048">
    <property type="entry name" value="ZN2_CY6_FUNGAL_2"/>
    <property type="match status" value="1"/>
</dbReference>
<proteinExistence type="predicted"/>